<evidence type="ECO:0000256" key="1">
    <source>
        <dbReference type="ARBA" id="ARBA00004651"/>
    </source>
</evidence>
<proteinExistence type="predicted"/>
<protein>
    <recommendedName>
        <fullName evidence="8">UbiA prenyltransferase</fullName>
    </recommendedName>
</protein>
<dbReference type="OrthoDB" id="293340at2157"/>
<gene>
    <name evidence="6" type="ordered locus">Mmah_0947</name>
</gene>
<evidence type="ECO:0000256" key="5">
    <source>
        <dbReference type="SAM" id="Phobius"/>
    </source>
</evidence>
<dbReference type="HOGENOM" id="CLU_079545_0_0_2"/>
<feature type="transmembrane region" description="Helical" evidence="5">
    <location>
        <begin position="124"/>
        <end position="141"/>
    </location>
</feature>
<feature type="transmembrane region" description="Helical" evidence="5">
    <location>
        <begin position="27"/>
        <end position="45"/>
    </location>
</feature>
<keyword evidence="3 5" id="KW-1133">Transmembrane helix</keyword>
<dbReference type="GO" id="GO:0005886">
    <property type="term" value="C:plasma membrane"/>
    <property type="evidence" value="ECO:0007669"/>
    <property type="project" value="UniProtKB-SubCell"/>
</dbReference>
<evidence type="ECO:0000313" key="6">
    <source>
        <dbReference type="EMBL" id="ADE36467.1"/>
    </source>
</evidence>
<dbReference type="CDD" id="cd13967">
    <property type="entry name" value="PT_UbiA_5"/>
    <property type="match status" value="1"/>
</dbReference>
<evidence type="ECO:0000313" key="7">
    <source>
        <dbReference type="Proteomes" id="UP000001059"/>
    </source>
</evidence>
<feature type="transmembrane region" description="Helical" evidence="5">
    <location>
        <begin position="247"/>
        <end position="266"/>
    </location>
</feature>
<dbReference type="Pfam" id="PF01040">
    <property type="entry name" value="UbiA"/>
    <property type="match status" value="1"/>
</dbReference>
<evidence type="ECO:0000256" key="3">
    <source>
        <dbReference type="ARBA" id="ARBA00022989"/>
    </source>
</evidence>
<dbReference type="KEGG" id="mmh:Mmah_0947"/>
<name>D5EBB6_METMS</name>
<feature type="transmembrane region" description="Helical" evidence="5">
    <location>
        <begin position="224"/>
        <end position="241"/>
    </location>
</feature>
<dbReference type="InterPro" id="IPR000537">
    <property type="entry name" value="UbiA_prenyltransferase"/>
</dbReference>
<feature type="transmembrane region" description="Helical" evidence="5">
    <location>
        <begin position="178"/>
        <end position="197"/>
    </location>
</feature>
<dbReference type="Proteomes" id="UP000001059">
    <property type="component" value="Chromosome"/>
</dbReference>
<organism evidence="6 7">
    <name type="scientific">Methanohalophilus mahii (strain ATCC 35705 / DSM 5219 / SLP)</name>
    <dbReference type="NCBI Taxonomy" id="547558"/>
    <lineage>
        <taxon>Archaea</taxon>
        <taxon>Methanobacteriati</taxon>
        <taxon>Methanobacteriota</taxon>
        <taxon>Stenosarchaea group</taxon>
        <taxon>Methanomicrobia</taxon>
        <taxon>Methanosarcinales</taxon>
        <taxon>Methanosarcinaceae</taxon>
        <taxon>Methanohalophilus</taxon>
    </lineage>
</organism>
<evidence type="ECO:0008006" key="8">
    <source>
        <dbReference type="Google" id="ProtNLM"/>
    </source>
</evidence>
<feature type="transmembrane region" description="Helical" evidence="5">
    <location>
        <begin position="51"/>
        <end position="71"/>
    </location>
</feature>
<evidence type="ECO:0000256" key="4">
    <source>
        <dbReference type="ARBA" id="ARBA00023136"/>
    </source>
</evidence>
<keyword evidence="7" id="KW-1185">Reference proteome</keyword>
<dbReference type="EMBL" id="CP001994">
    <property type="protein sequence ID" value="ADE36467.1"/>
    <property type="molecule type" value="Genomic_DNA"/>
</dbReference>
<accession>D5EBB6</accession>
<reference evidence="6 7" key="1">
    <citation type="submission" date="2010-03" db="EMBL/GenBank/DDBJ databases">
        <title>The complete genome of Methanohalophilus mahii DSM 5219.</title>
        <authorList>
            <consortium name="US DOE Joint Genome Institute (JGI-PGF)"/>
            <person name="Lucas S."/>
            <person name="Copeland A."/>
            <person name="Lapidus A."/>
            <person name="Glavina del Rio T."/>
            <person name="Dalin E."/>
            <person name="Tice H."/>
            <person name="Bruce D."/>
            <person name="Goodwin L."/>
            <person name="Pitluck S."/>
            <person name="Kyrpides N."/>
            <person name="Mavromatis K."/>
            <person name="Ivanova N."/>
            <person name="Lykidis A."/>
            <person name="Saunders E."/>
            <person name="Brettin T."/>
            <person name="Detter J.C."/>
            <person name="Han C."/>
            <person name="Land M."/>
            <person name="Hauser L."/>
            <person name="Markowitz V."/>
            <person name="Cheng J.-F."/>
            <person name="Hugenholtz P."/>
            <person name="Woyke T."/>
            <person name="Wu D."/>
            <person name="Spring S."/>
            <person name="Schneider S."/>
            <person name="Schroeder M."/>
            <person name="Klenk H.-P."/>
            <person name="Eisen J.A."/>
        </authorList>
    </citation>
    <scope>NUCLEOTIDE SEQUENCE [LARGE SCALE GENOMIC DNA]</scope>
    <source>
        <strain evidence="7">ATCC 35705 / DSM 5219 / SLP</strain>
    </source>
</reference>
<evidence type="ECO:0000256" key="2">
    <source>
        <dbReference type="ARBA" id="ARBA00022692"/>
    </source>
</evidence>
<dbReference type="GeneID" id="8983112"/>
<feature type="transmembrane region" description="Helical" evidence="5">
    <location>
        <begin position="153"/>
        <end position="172"/>
    </location>
</feature>
<dbReference type="RefSeq" id="WP_013037410.1">
    <property type="nucleotide sequence ID" value="NC_014002.1"/>
</dbReference>
<keyword evidence="2 5" id="KW-0812">Transmembrane</keyword>
<comment type="subcellular location">
    <subcellularLocation>
        <location evidence="1">Cell membrane</location>
        <topology evidence="1">Multi-pass membrane protein</topology>
    </subcellularLocation>
</comment>
<dbReference type="GO" id="GO:0016765">
    <property type="term" value="F:transferase activity, transferring alkyl or aryl (other than methyl) groups"/>
    <property type="evidence" value="ECO:0007669"/>
    <property type="project" value="InterPro"/>
</dbReference>
<dbReference type="STRING" id="547558.Mmah_0947"/>
<dbReference type="AlphaFoldDB" id="D5EBB6"/>
<keyword evidence="4 5" id="KW-0472">Membrane</keyword>
<feature type="transmembrane region" description="Helical" evidence="5">
    <location>
        <begin position="100"/>
        <end position="118"/>
    </location>
</feature>
<sequence>MEQIVRRNWNFQDILFSKIEKNLWKEFIYGGHLFAAGAVGVVYMASVFCNIFISLDFLAAIYLMFYAIYFYDYTTGAEEDKETNSERSVYIDADHNQKKIKLIVCGAALGMSIIYIIWSDLTNMVIGFSILVLGLLYHSYFKNLTRFIPAFKNFFVSAVWALLVFLLLAYYSQPITSAAILLSVFIFLRMLKIQILFDLRDTEGDKKKGLLTIPVCMKGNSEKLLNMLNVLNLLTIIVIAYGILTDIIPAASMMILLVFFYGHSYIKDIKAEKNVTSHYLLAAGEPILWAGLMQSGNICIQLLDTSFNLI</sequence>